<dbReference type="PANTHER" id="PTHR23028:SF134">
    <property type="entry name" value="PUTATIVE (AFU_ORTHOLOGUE AFUA_4G08520)-RELATED"/>
    <property type="match status" value="1"/>
</dbReference>
<dbReference type="GeneID" id="70245631"/>
<name>A0AAD4Q0V8_9EURO</name>
<evidence type="ECO:0008006" key="5">
    <source>
        <dbReference type="Google" id="ProtNLM"/>
    </source>
</evidence>
<feature type="region of interest" description="Disordered" evidence="1">
    <location>
        <begin position="69"/>
        <end position="93"/>
    </location>
</feature>
<evidence type="ECO:0000256" key="2">
    <source>
        <dbReference type="SAM" id="Phobius"/>
    </source>
</evidence>
<reference evidence="3" key="1">
    <citation type="submission" date="2021-12" db="EMBL/GenBank/DDBJ databases">
        <title>Convergent genome expansion in fungi linked to evolution of root-endophyte symbiosis.</title>
        <authorList>
            <consortium name="DOE Joint Genome Institute"/>
            <person name="Ke Y.-H."/>
            <person name="Bonito G."/>
            <person name="Liao H.-L."/>
            <person name="Looney B."/>
            <person name="Rojas-Flechas A."/>
            <person name="Nash J."/>
            <person name="Hameed K."/>
            <person name="Schadt C."/>
            <person name="Martin F."/>
            <person name="Crous P.W."/>
            <person name="Miettinen O."/>
            <person name="Magnuson J.K."/>
            <person name="Labbe J."/>
            <person name="Jacobson D."/>
            <person name="Doktycz M.J."/>
            <person name="Veneault-Fourrey C."/>
            <person name="Kuo A."/>
            <person name="Mondo S."/>
            <person name="Calhoun S."/>
            <person name="Riley R."/>
            <person name="Ohm R."/>
            <person name="LaButti K."/>
            <person name="Andreopoulos B."/>
            <person name="Pangilinan J."/>
            <person name="Nolan M."/>
            <person name="Tritt A."/>
            <person name="Clum A."/>
            <person name="Lipzen A."/>
            <person name="Daum C."/>
            <person name="Barry K."/>
            <person name="Grigoriev I.V."/>
            <person name="Vilgalys R."/>
        </authorList>
    </citation>
    <scope>NUCLEOTIDE SEQUENCE</scope>
    <source>
        <strain evidence="3">PMI_201</strain>
    </source>
</reference>
<sequence>MPAILRGSFIVYLLIVATAAWRSRPRLIALAVLSIYFLWLGMWDVFAFIAGLWLAENQISEESDMAEDGEKGESLLPSSSPAPSSSSPTRYLSWSSPSTTMLIRKKLILPFRVMNILFFLLGFYLLCLPDDPFIPYGFRFLLRFQPAGWTTSAKSLSIPQFCWKSVGAVLTVYSLSNSPALQHVLGKYGILQYLGKISFSLYLVHQSVYQLFREPLKRHIWRSIAWYQYPGGDLADREPLAYAVTWIVEFMLLGPLVVFVADEFARYIEPKCLAATKEIEKWLTRK</sequence>
<evidence type="ECO:0000313" key="4">
    <source>
        <dbReference type="Proteomes" id="UP001201262"/>
    </source>
</evidence>
<dbReference type="PANTHER" id="PTHR23028">
    <property type="entry name" value="ACETYLTRANSFERASE"/>
    <property type="match status" value="1"/>
</dbReference>
<dbReference type="Proteomes" id="UP001201262">
    <property type="component" value="Unassembled WGS sequence"/>
</dbReference>
<dbReference type="RefSeq" id="XP_046074990.1">
    <property type="nucleotide sequence ID" value="XM_046215344.1"/>
</dbReference>
<accession>A0AAD4Q0V8</accession>
<feature type="transmembrane region" description="Helical" evidence="2">
    <location>
        <begin position="240"/>
        <end position="261"/>
    </location>
</feature>
<feature type="transmembrane region" description="Helical" evidence="2">
    <location>
        <begin position="5"/>
        <end position="21"/>
    </location>
</feature>
<dbReference type="AlphaFoldDB" id="A0AAD4Q0V8"/>
<comment type="caution">
    <text evidence="3">The sequence shown here is derived from an EMBL/GenBank/DDBJ whole genome shotgun (WGS) entry which is preliminary data.</text>
</comment>
<proteinExistence type="predicted"/>
<keyword evidence="2" id="KW-0812">Transmembrane</keyword>
<dbReference type="InterPro" id="IPR050879">
    <property type="entry name" value="Acyltransferase_3"/>
</dbReference>
<feature type="transmembrane region" description="Helical" evidence="2">
    <location>
        <begin position="27"/>
        <end position="55"/>
    </location>
</feature>
<organism evidence="3 4">
    <name type="scientific">Talaromyces proteolyticus</name>
    <dbReference type="NCBI Taxonomy" id="1131652"/>
    <lineage>
        <taxon>Eukaryota</taxon>
        <taxon>Fungi</taxon>
        <taxon>Dikarya</taxon>
        <taxon>Ascomycota</taxon>
        <taxon>Pezizomycotina</taxon>
        <taxon>Eurotiomycetes</taxon>
        <taxon>Eurotiomycetidae</taxon>
        <taxon>Eurotiales</taxon>
        <taxon>Trichocomaceae</taxon>
        <taxon>Talaromyces</taxon>
        <taxon>Talaromyces sect. Bacilispori</taxon>
    </lineage>
</organism>
<keyword evidence="2" id="KW-0472">Membrane</keyword>
<feature type="compositionally biased region" description="Low complexity" evidence="1">
    <location>
        <begin position="74"/>
        <end position="88"/>
    </location>
</feature>
<keyword evidence="2" id="KW-1133">Transmembrane helix</keyword>
<evidence type="ECO:0000313" key="3">
    <source>
        <dbReference type="EMBL" id="KAH8701614.1"/>
    </source>
</evidence>
<evidence type="ECO:0000256" key="1">
    <source>
        <dbReference type="SAM" id="MobiDB-lite"/>
    </source>
</evidence>
<gene>
    <name evidence="3" type="ORF">BGW36DRAFT_371189</name>
</gene>
<protein>
    <recommendedName>
        <fullName evidence="5">Acyltransferase 3 domain-containing protein</fullName>
    </recommendedName>
</protein>
<keyword evidence="4" id="KW-1185">Reference proteome</keyword>
<feature type="transmembrane region" description="Helical" evidence="2">
    <location>
        <begin position="107"/>
        <end position="126"/>
    </location>
</feature>
<dbReference type="EMBL" id="JAJTJA010000003">
    <property type="protein sequence ID" value="KAH8701614.1"/>
    <property type="molecule type" value="Genomic_DNA"/>
</dbReference>